<dbReference type="PANTHER" id="PTHR36447">
    <property type="entry name" value="BETA-GALACTOSIDASE GANA"/>
    <property type="match status" value="1"/>
</dbReference>
<dbReference type="InterPro" id="IPR013780">
    <property type="entry name" value="Glyco_hydro_b"/>
</dbReference>
<dbReference type="EMBL" id="BIFT01000002">
    <property type="protein sequence ID" value="GCE30361.1"/>
    <property type="molecule type" value="Genomic_DNA"/>
</dbReference>
<feature type="active site" description="Nucleophile" evidence="7">
    <location>
        <position position="315"/>
    </location>
</feature>
<dbReference type="RefSeq" id="WP_126630460.1">
    <property type="nucleotide sequence ID" value="NZ_BIFT01000002.1"/>
</dbReference>
<evidence type="ECO:0000256" key="9">
    <source>
        <dbReference type="PIRSR" id="PIRSR001084-3"/>
    </source>
</evidence>
<dbReference type="InterPro" id="IPR029062">
    <property type="entry name" value="Class_I_gatase-like"/>
</dbReference>
<keyword evidence="9" id="KW-0479">Metal-binding</keyword>
<proteinExistence type="inferred from homology"/>
<keyword evidence="5 6" id="KW-0326">Glycosidase</keyword>
<dbReference type="GO" id="GO:0009341">
    <property type="term" value="C:beta-galactosidase complex"/>
    <property type="evidence" value="ECO:0007669"/>
    <property type="project" value="InterPro"/>
</dbReference>
<dbReference type="PIRSF" id="PIRSF001084">
    <property type="entry name" value="B-galactosidase"/>
    <property type="match status" value="1"/>
</dbReference>
<feature type="binding site" evidence="9">
    <location>
        <position position="171"/>
    </location>
    <ligand>
        <name>Zn(2+)</name>
        <dbReference type="ChEBI" id="CHEBI:29105"/>
    </ligand>
</feature>
<dbReference type="AlphaFoldDB" id="A0A402BG17"/>
<dbReference type="InterPro" id="IPR017853">
    <property type="entry name" value="GH"/>
</dbReference>
<evidence type="ECO:0000256" key="7">
    <source>
        <dbReference type="PIRSR" id="PIRSR001084-1"/>
    </source>
</evidence>
<feature type="active site" description="Proton donor" evidence="7">
    <location>
        <position position="164"/>
    </location>
</feature>
<comment type="similarity">
    <text evidence="2 6">Belongs to the glycosyl hydrolase 42 family.</text>
</comment>
<dbReference type="Pfam" id="PF02449">
    <property type="entry name" value="Glyco_hydro_42"/>
    <property type="match status" value="1"/>
</dbReference>
<reference evidence="14" key="1">
    <citation type="submission" date="2018-12" db="EMBL/GenBank/DDBJ databases">
        <title>Tengunoibacter tsumagoiensis gen. nov., sp. nov., Dictyobacter kobayashii sp. nov., D. alpinus sp. nov., and D. joshuensis sp. nov. and description of Dictyobacteraceae fam. nov. within the order Ktedonobacterales isolated from Tengu-no-mugimeshi.</title>
        <authorList>
            <person name="Wang C.M."/>
            <person name="Zheng Y."/>
            <person name="Sakai Y."/>
            <person name="Toyoda A."/>
            <person name="Minakuchi Y."/>
            <person name="Abe K."/>
            <person name="Yokota A."/>
            <person name="Yabe S."/>
        </authorList>
    </citation>
    <scope>NUCLEOTIDE SEQUENCE [LARGE SCALE GENOMIC DNA]</scope>
    <source>
        <strain evidence="14">Uno16</strain>
    </source>
</reference>
<dbReference type="SUPFAM" id="SSF51445">
    <property type="entry name" value="(Trans)glycosidases"/>
    <property type="match status" value="1"/>
</dbReference>
<feature type="binding site" evidence="8">
    <location>
        <position position="323"/>
    </location>
    <ligand>
        <name>substrate</name>
    </ligand>
</feature>
<accession>A0A402BG17</accession>
<dbReference type="Gene3D" id="2.60.40.1180">
    <property type="entry name" value="Golgi alpha-mannosidase II"/>
    <property type="match status" value="1"/>
</dbReference>
<comment type="catalytic activity">
    <reaction evidence="1 6">
        <text>Hydrolysis of terminal non-reducing beta-D-galactose residues in beta-D-galactosides.</text>
        <dbReference type="EC" id="3.2.1.23"/>
    </reaction>
</comment>
<feature type="domain" description="Beta-galactosidase C-terminal" evidence="12">
    <location>
        <begin position="624"/>
        <end position="679"/>
    </location>
</feature>
<gene>
    <name evidence="13" type="ORF">KDA_58450</name>
</gene>
<dbReference type="SUPFAM" id="SSF52317">
    <property type="entry name" value="Class I glutamine amidotransferase-like"/>
    <property type="match status" value="1"/>
</dbReference>
<dbReference type="CDD" id="cd03143">
    <property type="entry name" value="A4_beta-galactosidase_middle_domain"/>
    <property type="match status" value="1"/>
</dbReference>
<dbReference type="InterPro" id="IPR013529">
    <property type="entry name" value="Glyco_hydro_42_N"/>
</dbReference>
<keyword evidence="14" id="KW-1185">Reference proteome</keyword>
<dbReference type="PANTHER" id="PTHR36447:SF1">
    <property type="entry name" value="BETA-GALACTOSIDASE GANA"/>
    <property type="match status" value="1"/>
</dbReference>
<protein>
    <recommendedName>
        <fullName evidence="3 6">Beta-galactosidase</fullName>
        <shortName evidence="6">Beta-gal</shortName>
        <ecNumber evidence="3 6">3.2.1.23</ecNumber>
    </recommendedName>
</protein>
<dbReference type="Pfam" id="PF08532">
    <property type="entry name" value="Glyco_hydro_42M"/>
    <property type="match status" value="1"/>
</dbReference>
<keyword evidence="4 6" id="KW-0378">Hydrolase</keyword>
<sequence length="683" mass="78741">MQQQVPVQSLNKFKWSSILYGGDYNPEQWISKEDGNAIWLKDLRLMRKAGVNCVSLGVFSWSAVQPAEDVFTFDWLDQIFELLAEQHIYVCLGTGTAAQPAWLSAAYPAILPVNEMGLRQRHGVRLNYCPTSEQFRWHANRIVRLLAERYGEHPALSLWHVSNEYGPACYCEHCAMRFRSWLQQRYATLEQLNHHWITSVWSHTYTSWEQIQPPISIGERSMPALQIDYQRFLSDMNLEGYLSEAAILREVTPHIPVMTNFHGLTRGIDYFSWAPHQDVIAWDSYPRYNSTPDMAAFYYDFMRCLKHNQPWLLLEQTPSQVQWHVENPLKRPGVMRLQSLQAVAHGSNAVMFFQWRQTRSGREMYHGAIVSHAGNEETRVFQEVAALGAELQHLEPSFLATRLQARVALLMSWPNWWAVENKHTPSRRFHYLEELQRYYKALWQRNILVDIISPDHDLTPYQLVLAPLFNMVGQEQGEAIQSYVEQGGTFLTTYFSGMIDQFHRAWLGGFPGPLRRTLGIWVEEFDPLPDSKTNTIVGLRAEDDWGETYSCDHWCDVVHLEGAQALSVFGQDFYAGQPAITEHHYGNGTALYVATRPNAKCLDALMARLQQKLGLTAPLIVPQGVEVTRREGEQLYYFLLNHLQTEQCICLPRPMRDTITEKVYQQELQLPAYGVAILTPVSV</sequence>
<dbReference type="GO" id="GO:0006012">
    <property type="term" value="P:galactose metabolic process"/>
    <property type="evidence" value="ECO:0007669"/>
    <property type="project" value="InterPro"/>
</dbReference>
<evidence type="ECO:0000256" key="4">
    <source>
        <dbReference type="ARBA" id="ARBA00022801"/>
    </source>
</evidence>
<feature type="domain" description="Beta-galactosidase trimerisation" evidence="11">
    <location>
        <begin position="405"/>
        <end position="615"/>
    </location>
</feature>
<feature type="domain" description="Glycoside hydrolase family 42 N-terminal" evidence="10">
    <location>
        <begin position="23"/>
        <end position="393"/>
    </location>
</feature>
<evidence type="ECO:0000256" key="6">
    <source>
        <dbReference type="PIRNR" id="PIRNR001084"/>
    </source>
</evidence>
<feature type="binding site" evidence="9">
    <location>
        <position position="169"/>
    </location>
    <ligand>
        <name>Zn(2+)</name>
        <dbReference type="ChEBI" id="CHEBI:29105"/>
    </ligand>
</feature>
<dbReference type="InterPro" id="IPR003476">
    <property type="entry name" value="Glyco_hydro_42"/>
</dbReference>
<evidence type="ECO:0000259" key="11">
    <source>
        <dbReference type="Pfam" id="PF08532"/>
    </source>
</evidence>
<evidence type="ECO:0000313" key="13">
    <source>
        <dbReference type="EMBL" id="GCE30361.1"/>
    </source>
</evidence>
<evidence type="ECO:0000313" key="14">
    <source>
        <dbReference type="Proteomes" id="UP000287171"/>
    </source>
</evidence>
<feature type="binding site" evidence="9">
    <location>
        <position position="129"/>
    </location>
    <ligand>
        <name>Zn(2+)</name>
        <dbReference type="ChEBI" id="CHEBI:29105"/>
    </ligand>
</feature>
<evidence type="ECO:0000256" key="3">
    <source>
        <dbReference type="ARBA" id="ARBA00012756"/>
    </source>
</evidence>
<feature type="binding site" evidence="8">
    <location>
        <position position="125"/>
    </location>
    <ligand>
        <name>substrate</name>
    </ligand>
</feature>
<comment type="caution">
    <text evidence="13">The sequence shown here is derived from an EMBL/GenBank/DDBJ whole genome shotgun (WGS) entry which is preliminary data.</text>
</comment>
<evidence type="ECO:0000256" key="2">
    <source>
        <dbReference type="ARBA" id="ARBA00005940"/>
    </source>
</evidence>
<name>A0A402BG17_9CHLR</name>
<evidence type="ECO:0000259" key="12">
    <source>
        <dbReference type="Pfam" id="PF08533"/>
    </source>
</evidence>
<dbReference type="Proteomes" id="UP000287171">
    <property type="component" value="Unassembled WGS sequence"/>
</dbReference>
<dbReference type="Gene3D" id="3.20.20.80">
    <property type="entry name" value="Glycosidases"/>
    <property type="match status" value="1"/>
</dbReference>
<evidence type="ECO:0000259" key="10">
    <source>
        <dbReference type="Pfam" id="PF02449"/>
    </source>
</evidence>
<dbReference type="InterPro" id="IPR013738">
    <property type="entry name" value="Beta_galactosidase_Trimer"/>
</dbReference>
<evidence type="ECO:0000256" key="8">
    <source>
        <dbReference type="PIRSR" id="PIRSR001084-2"/>
    </source>
</evidence>
<organism evidence="13 14">
    <name type="scientific">Dictyobacter alpinus</name>
    <dbReference type="NCBI Taxonomy" id="2014873"/>
    <lineage>
        <taxon>Bacteria</taxon>
        <taxon>Bacillati</taxon>
        <taxon>Chloroflexota</taxon>
        <taxon>Ktedonobacteria</taxon>
        <taxon>Ktedonobacterales</taxon>
        <taxon>Dictyobacteraceae</taxon>
        <taxon>Dictyobacter</taxon>
    </lineage>
</organism>
<dbReference type="EC" id="3.2.1.23" evidence="3 6"/>
<dbReference type="Gene3D" id="3.40.50.880">
    <property type="match status" value="1"/>
</dbReference>
<dbReference type="OrthoDB" id="9800974at2"/>
<feature type="binding site" evidence="9">
    <location>
        <position position="174"/>
    </location>
    <ligand>
        <name>Zn(2+)</name>
        <dbReference type="ChEBI" id="CHEBI:29105"/>
    </ligand>
</feature>
<dbReference type="GO" id="GO:0004565">
    <property type="term" value="F:beta-galactosidase activity"/>
    <property type="evidence" value="ECO:0007669"/>
    <property type="project" value="UniProtKB-EC"/>
</dbReference>
<evidence type="ECO:0000256" key="1">
    <source>
        <dbReference type="ARBA" id="ARBA00001412"/>
    </source>
</evidence>
<dbReference type="InterPro" id="IPR013739">
    <property type="entry name" value="Beta_galactosidase_C"/>
</dbReference>
<keyword evidence="9" id="KW-0862">Zinc</keyword>
<evidence type="ECO:0000256" key="5">
    <source>
        <dbReference type="ARBA" id="ARBA00023295"/>
    </source>
</evidence>
<feature type="binding site" evidence="8">
    <location>
        <position position="163"/>
    </location>
    <ligand>
        <name>substrate</name>
    </ligand>
</feature>
<dbReference type="GO" id="GO:0046872">
    <property type="term" value="F:metal ion binding"/>
    <property type="evidence" value="ECO:0007669"/>
    <property type="project" value="UniProtKB-KW"/>
</dbReference>
<dbReference type="Pfam" id="PF08533">
    <property type="entry name" value="Glyco_hydro_42C"/>
    <property type="match status" value="1"/>
</dbReference>